<dbReference type="HOGENOM" id="CLU_1238569_0_0_7"/>
<dbReference type="Proteomes" id="UP000007844">
    <property type="component" value="Chromosome"/>
</dbReference>
<proteinExistence type="predicted"/>
<accession>F3Z3H1</accession>
<evidence type="ECO:0000313" key="2">
    <source>
        <dbReference type="Proteomes" id="UP000007844"/>
    </source>
</evidence>
<evidence type="ECO:0000313" key="1">
    <source>
        <dbReference type="EMBL" id="EGJ50343.1"/>
    </source>
</evidence>
<dbReference type="eggNOG" id="ENOG50345ET">
    <property type="taxonomic scope" value="Bacteria"/>
</dbReference>
<sequence length="252" mass="27476">MLRVLLLAEYGERRNRYEQALAERGVDIACVAGLDEMCVSLARKPCCGLLLDVPTLMRASCESNMQVAEALAIFPVLRLNWDHSQDVMRCLFYGPFGAGHSLDDFLRTQAAAFPPRLLRRDPRRTCILHVELVREAKQGYWPAERTAVLSLSKSGCFVFTTAAWLPGDIAWLTIPSLGIPALRAVCRRVVPWRGDALGPQPWPGQDRDSPMGEAGGLVPGIGLGFNDITPTQRAALDVLLSGAAASRHGQGA</sequence>
<organism evidence="1 2">
    <name type="scientific">Desulfocurvibacter africanus subsp. africanus str. Walvis Bay</name>
    <dbReference type="NCBI Taxonomy" id="690850"/>
    <lineage>
        <taxon>Bacteria</taxon>
        <taxon>Pseudomonadati</taxon>
        <taxon>Thermodesulfobacteriota</taxon>
        <taxon>Desulfovibrionia</taxon>
        <taxon>Desulfovibrionales</taxon>
        <taxon>Desulfovibrionaceae</taxon>
        <taxon>Desulfocurvibacter</taxon>
    </lineage>
</organism>
<reference evidence="1 2" key="1">
    <citation type="journal article" date="2011" name="J. Bacteriol.">
        <title>Genome sequence of the mercury-methylating and pleomorphic Desulfovibrio africanus Strain Walvis Bay.</title>
        <authorList>
            <person name="Brown S.D."/>
            <person name="Wall J.D."/>
            <person name="Kucken A.M."/>
            <person name="Gilmour C.C."/>
            <person name="Podar M."/>
            <person name="Brandt C.C."/>
            <person name="Teshima H."/>
            <person name="Detter J.C."/>
            <person name="Han C.S."/>
            <person name="Land M.L."/>
            <person name="Lucas S."/>
            <person name="Han J."/>
            <person name="Pennacchio L."/>
            <person name="Nolan M."/>
            <person name="Pitluck S."/>
            <person name="Woyke T."/>
            <person name="Goodwin L."/>
            <person name="Palumbo A.V."/>
            <person name="Elias D.A."/>
        </authorList>
    </citation>
    <scope>NUCLEOTIDE SEQUENCE [LARGE SCALE GENOMIC DNA]</scope>
    <source>
        <strain evidence="1 2">Walvis Bay</strain>
    </source>
</reference>
<protein>
    <submittedName>
        <fullName evidence="1">Type IV pilus assembly PilZ</fullName>
    </submittedName>
</protein>
<dbReference type="EMBL" id="CP003221">
    <property type="protein sequence ID" value="EGJ50343.1"/>
    <property type="molecule type" value="Genomic_DNA"/>
</dbReference>
<dbReference type="KEGG" id="daf:Desaf_2014"/>
<keyword evidence="2" id="KW-1185">Reference proteome</keyword>
<name>F3Z3H1_DESAF</name>
<gene>
    <name evidence="1" type="ORF">Desaf_2014</name>
</gene>
<dbReference type="AlphaFoldDB" id="F3Z3H1"/>
<dbReference type="RefSeq" id="WP_014260090.1">
    <property type="nucleotide sequence ID" value="NC_016629.1"/>
</dbReference>